<dbReference type="EMBL" id="ML121527">
    <property type="protein sequence ID" value="RPB29504.1"/>
    <property type="molecule type" value="Genomic_DNA"/>
</dbReference>
<dbReference type="InParanoid" id="A0A3N4M2W9"/>
<organism evidence="1 2">
    <name type="scientific">Terfezia boudieri ATCC MYA-4762</name>
    <dbReference type="NCBI Taxonomy" id="1051890"/>
    <lineage>
        <taxon>Eukaryota</taxon>
        <taxon>Fungi</taxon>
        <taxon>Dikarya</taxon>
        <taxon>Ascomycota</taxon>
        <taxon>Pezizomycotina</taxon>
        <taxon>Pezizomycetes</taxon>
        <taxon>Pezizales</taxon>
        <taxon>Pezizaceae</taxon>
        <taxon>Terfezia</taxon>
    </lineage>
</organism>
<evidence type="ECO:0000313" key="1">
    <source>
        <dbReference type="EMBL" id="RPB29504.1"/>
    </source>
</evidence>
<gene>
    <name evidence="1" type="ORF">L211DRAFT_864143</name>
</gene>
<accession>A0A3N4M2W9</accession>
<protein>
    <submittedName>
        <fullName evidence="1">Uncharacterized protein</fullName>
    </submittedName>
</protein>
<name>A0A3N4M2W9_9PEZI</name>
<sequence>MLAELHPAQSGRCALLGAGARGWGLRLSSRKSETGGHFGVSSFCPGQSKSVPVRALSPSRTSQTVDEGHLVWRFTSTDGTSVNSTPAGTYLPKVAPTTASEHTPYPRQGLLGALRDNRSHDIRRLNGYNEQTNLTAGIVNSRCSPPIHQHIMGS</sequence>
<reference evidence="1 2" key="1">
    <citation type="journal article" date="2018" name="Nat. Ecol. Evol.">
        <title>Pezizomycetes genomes reveal the molecular basis of ectomycorrhizal truffle lifestyle.</title>
        <authorList>
            <person name="Murat C."/>
            <person name="Payen T."/>
            <person name="Noel B."/>
            <person name="Kuo A."/>
            <person name="Morin E."/>
            <person name="Chen J."/>
            <person name="Kohler A."/>
            <person name="Krizsan K."/>
            <person name="Balestrini R."/>
            <person name="Da Silva C."/>
            <person name="Montanini B."/>
            <person name="Hainaut M."/>
            <person name="Levati E."/>
            <person name="Barry K.W."/>
            <person name="Belfiori B."/>
            <person name="Cichocki N."/>
            <person name="Clum A."/>
            <person name="Dockter R.B."/>
            <person name="Fauchery L."/>
            <person name="Guy J."/>
            <person name="Iotti M."/>
            <person name="Le Tacon F."/>
            <person name="Lindquist E.A."/>
            <person name="Lipzen A."/>
            <person name="Malagnac F."/>
            <person name="Mello A."/>
            <person name="Molinier V."/>
            <person name="Miyauchi S."/>
            <person name="Poulain J."/>
            <person name="Riccioni C."/>
            <person name="Rubini A."/>
            <person name="Sitrit Y."/>
            <person name="Splivallo R."/>
            <person name="Traeger S."/>
            <person name="Wang M."/>
            <person name="Zifcakova L."/>
            <person name="Wipf D."/>
            <person name="Zambonelli A."/>
            <person name="Paolocci F."/>
            <person name="Nowrousian M."/>
            <person name="Ottonello S."/>
            <person name="Baldrian P."/>
            <person name="Spatafora J.W."/>
            <person name="Henrissat B."/>
            <person name="Nagy L.G."/>
            <person name="Aury J.M."/>
            <person name="Wincker P."/>
            <person name="Grigoriev I.V."/>
            <person name="Bonfante P."/>
            <person name="Martin F.M."/>
        </authorList>
    </citation>
    <scope>NUCLEOTIDE SEQUENCE [LARGE SCALE GENOMIC DNA]</scope>
    <source>
        <strain evidence="1 2">ATCC MYA-4762</strain>
    </source>
</reference>
<keyword evidence="2" id="KW-1185">Reference proteome</keyword>
<proteinExistence type="predicted"/>
<dbReference type="AlphaFoldDB" id="A0A3N4M2W9"/>
<evidence type="ECO:0000313" key="2">
    <source>
        <dbReference type="Proteomes" id="UP000267821"/>
    </source>
</evidence>
<dbReference type="Proteomes" id="UP000267821">
    <property type="component" value="Unassembled WGS sequence"/>
</dbReference>